<evidence type="ECO:0000256" key="1">
    <source>
        <dbReference type="SAM" id="Phobius"/>
    </source>
</evidence>
<dbReference type="RefSeq" id="WP_188680242.1">
    <property type="nucleotide sequence ID" value="NZ_BMNY01000001.1"/>
</dbReference>
<name>A0AA37BQP3_9ARCH</name>
<keyword evidence="1" id="KW-0812">Transmembrane</keyword>
<dbReference type="AlphaFoldDB" id="A0AA37BQP3"/>
<keyword evidence="3" id="KW-1185">Reference proteome</keyword>
<comment type="caution">
    <text evidence="2">The sequence shown here is derived from an EMBL/GenBank/DDBJ whole genome shotgun (WGS) entry which is preliminary data.</text>
</comment>
<protein>
    <submittedName>
        <fullName evidence="2">Uncharacterized protein</fullName>
    </submittedName>
</protein>
<evidence type="ECO:0000313" key="2">
    <source>
        <dbReference type="EMBL" id="GGM71023.1"/>
    </source>
</evidence>
<sequence>MYRRRLVLATAAVVALVILGAMPFTSSAASVQVSLNPKSGTATVDAFSNTTISVQVSNTSIMREILNITQGIFPDLSVAANLSGNAHLMAMFNSTLESLDSNVSLKYLSVSFNQVSRRVNNTYLVINRTSELSMLLTGVYTNGTANMTWRAFNFRDNLSLHGVSVTNISLGSGNYVNGTLNFSAFSVALARWNRTYNPSTNTTTFFYSAGRTLDVNITLDGGGMRISVVSDPQYSIVTPGYAVANSNTIVLERPPTTGPYYIVAVIVVLIVVGAALYFSRRRYLR</sequence>
<reference evidence="2" key="1">
    <citation type="journal article" date="2014" name="Int. J. Syst. Evol. Microbiol.">
        <title>Complete genome sequence of Corynebacterium casei LMG S-19264T (=DSM 44701T), isolated from a smear-ripened cheese.</title>
        <authorList>
            <consortium name="US DOE Joint Genome Institute (JGI-PGF)"/>
            <person name="Walter F."/>
            <person name="Albersmeier A."/>
            <person name="Kalinowski J."/>
            <person name="Ruckert C."/>
        </authorList>
    </citation>
    <scope>NUCLEOTIDE SEQUENCE</scope>
    <source>
        <strain evidence="2">JCM 13583</strain>
    </source>
</reference>
<organism evidence="2 3">
    <name type="scientific">Thermogymnomonas acidicola</name>
    <dbReference type="NCBI Taxonomy" id="399579"/>
    <lineage>
        <taxon>Archaea</taxon>
        <taxon>Methanobacteriati</taxon>
        <taxon>Thermoplasmatota</taxon>
        <taxon>Thermoplasmata</taxon>
        <taxon>Thermoplasmatales</taxon>
        <taxon>Thermogymnomonas</taxon>
    </lineage>
</organism>
<keyword evidence="1" id="KW-0472">Membrane</keyword>
<evidence type="ECO:0000313" key="3">
    <source>
        <dbReference type="Proteomes" id="UP000632195"/>
    </source>
</evidence>
<feature type="transmembrane region" description="Helical" evidence="1">
    <location>
        <begin position="260"/>
        <end position="279"/>
    </location>
</feature>
<accession>A0AA37BQP3</accession>
<dbReference type="EMBL" id="BMNY01000001">
    <property type="protein sequence ID" value="GGM71023.1"/>
    <property type="molecule type" value="Genomic_DNA"/>
</dbReference>
<proteinExistence type="predicted"/>
<reference evidence="2" key="2">
    <citation type="submission" date="2022-09" db="EMBL/GenBank/DDBJ databases">
        <authorList>
            <person name="Sun Q."/>
            <person name="Ohkuma M."/>
        </authorList>
    </citation>
    <scope>NUCLEOTIDE SEQUENCE</scope>
    <source>
        <strain evidence="2">JCM 13583</strain>
    </source>
</reference>
<keyword evidence="1" id="KW-1133">Transmembrane helix</keyword>
<dbReference type="Proteomes" id="UP000632195">
    <property type="component" value="Unassembled WGS sequence"/>
</dbReference>
<gene>
    <name evidence="2" type="ORF">GCM10007108_06350</name>
</gene>